<name>A0A3R7PH44_PENVA</name>
<gene>
    <name evidence="2" type="ORF">C7M84_015682</name>
</gene>
<feature type="transmembrane region" description="Helical" evidence="1">
    <location>
        <begin position="45"/>
        <end position="64"/>
    </location>
</feature>
<organism evidence="2 3">
    <name type="scientific">Penaeus vannamei</name>
    <name type="common">Whiteleg shrimp</name>
    <name type="synonym">Litopenaeus vannamei</name>
    <dbReference type="NCBI Taxonomy" id="6689"/>
    <lineage>
        <taxon>Eukaryota</taxon>
        <taxon>Metazoa</taxon>
        <taxon>Ecdysozoa</taxon>
        <taxon>Arthropoda</taxon>
        <taxon>Crustacea</taxon>
        <taxon>Multicrustacea</taxon>
        <taxon>Malacostraca</taxon>
        <taxon>Eumalacostraca</taxon>
        <taxon>Eucarida</taxon>
        <taxon>Decapoda</taxon>
        <taxon>Dendrobranchiata</taxon>
        <taxon>Penaeoidea</taxon>
        <taxon>Penaeidae</taxon>
        <taxon>Penaeus</taxon>
    </lineage>
</organism>
<keyword evidence="3" id="KW-1185">Reference proteome</keyword>
<sequence length="123" mass="14133">MLSPVQVGSKIVKTLRKRSVSVSSSVPYCQRKCMQRIILYGSPEFAAIFFLLLFYNVSAIGNLWKSKKGTNERPKENRYWAGGTEEERIGKSPWEGSKGAMEEAERPVWEVTERAPLERHLWI</sequence>
<keyword evidence="1" id="KW-1133">Transmembrane helix</keyword>
<keyword evidence="1" id="KW-0472">Membrane</keyword>
<evidence type="ECO:0000313" key="2">
    <source>
        <dbReference type="EMBL" id="ROT66312.1"/>
    </source>
</evidence>
<protein>
    <submittedName>
        <fullName evidence="2">Uncharacterized protein</fullName>
    </submittedName>
</protein>
<reference evidence="2 3" key="2">
    <citation type="submission" date="2019-01" db="EMBL/GenBank/DDBJ databases">
        <title>The decoding of complex shrimp genome reveals the adaptation for benthos swimmer, frequently molting mechanism and breeding impact on genome.</title>
        <authorList>
            <person name="Sun Y."/>
            <person name="Gao Y."/>
            <person name="Yu Y."/>
        </authorList>
    </citation>
    <scope>NUCLEOTIDE SEQUENCE [LARGE SCALE GENOMIC DNA]</scope>
    <source>
        <tissue evidence="2">Muscle</tissue>
    </source>
</reference>
<evidence type="ECO:0000313" key="3">
    <source>
        <dbReference type="Proteomes" id="UP000283509"/>
    </source>
</evidence>
<dbReference type="AlphaFoldDB" id="A0A3R7PH44"/>
<accession>A0A3R7PH44</accession>
<evidence type="ECO:0000256" key="1">
    <source>
        <dbReference type="SAM" id="Phobius"/>
    </source>
</evidence>
<proteinExistence type="predicted"/>
<dbReference type="EMBL" id="QCYY01002960">
    <property type="protein sequence ID" value="ROT66312.1"/>
    <property type="molecule type" value="Genomic_DNA"/>
</dbReference>
<keyword evidence="1" id="KW-0812">Transmembrane</keyword>
<reference evidence="2 3" key="1">
    <citation type="submission" date="2018-04" db="EMBL/GenBank/DDBJ databases">
        <authorList>
            <person name="Zhang X."/>
            <person name="Yuan J."/>
            <person name="Li F."/>
            <person name="Xiang J."/>
        </authorList>
    </citation>
    <scope>NUCLEOTIDE SEQUENCE [LARGE SCALE GENOMIC DNA]</scope>
    <source>
        <tissue evidence="2">Muscle</tissue>
    </source>
</reference>
<dbReference type="Proteomes" id="UP000283509">
    <property type="component" value="Unassembled WGS sequence"/>
</dbReference>
<comment type="caution">
    <text evidence="2">The sequence shown here is derived from an EMBL/GenBank/DDBJ whole genome shotgun (WGS) entry which is preliminary data.</text>
</comment>